<reference evidence="5" key="1">
    <citation type="journal article" date="2019" name="Int. J. Syst. Evol. Microbiol.">
        <title>The Global Catalogue of Microorganisms (GCM) 10K type strain sequencing project: providing services to taxonomists for standard genome sequencing and annotation.</title>
        <authorList>
            <consortium name="The Broad Institute Genomics Platform"/>
            <consortium name="The Broad Institute Genome Sequencing Center for Infectious Disease"/>
            <person name="Wu L."/>
            <person name="Ma J."/>
        </authorList>
    </citation>
    <scope>NUCLEOTIDE SEQUENCE [LARGE SCALE GENOMIC DNA]</scope>
    <source>
        <strain evidence="5">CGMCC 1.10759</strain>
    </source>
</reference>
<feature type="chain" id="PRO_5045337755" evidence="2">
    <location>
        <begin position="24"/>
        <end position="684"/>
    </location>
</feature>
<feature type="compositionally biased region" description="Polar residues" evidence="1">
    <location>
        <begin position="26"/>
        <end position="37"/>
    </location>
</feature>
<accession>A0ABV8T3R5</accession>
<dbReference type="GO" id="GO:0016787">
    <property type="term" value="F:hydrolase activity"/>
    <property type="evidence" value="ECO:0007669"/>
    <property type="project" value="UniProtKB-KW"/>
</dbReference>
<gene>
    <name evidence="4" type="ORF">ACFPN2_32225</name>
</gene>
<dbReference type="EC" id="3.1.-.-" evidence="4"/>
<dbReference type="Proteomes" id="UP001595904">
    <property type="component" value="Unassembled WGS sequence"/>
</dbReference>
<evidence type="ECO:0000313" key="5">
    <source>
        <dbReference type="Proteomes" id="UP001595904"/>
    </source>
</evidence>
<keyword evidence="5" id="KW-1185">Reference proteome</keyword>
<dbReference type="InterPro" id="IPR004843">
    <property type="entry name" value="Calcineurin-like_PHP"/>
</dbReference>
<comment type="caution">
    <text evidence="4">The sequence shown here is derived from an EMBL/GenBank/DDBJ whole genome shotgun (WGS) entry which is preliminary data.</text>
</comment>
<feature type="domain" description="Calcineurin-like phosphoesterase" evidence="3">
    <location>
        <begin position="82"/>
        <end position="282"/>
    </location>
</feature>
<organism evidence="4 5">
    <name type="scientific">Steroidobacter flavus</name>
    <dbReference type="NCBI Taxonomy" id="1842136"/>
    <lineage>
        <taxon>Bacteria</taxon>
        <taxon>Pseudomonadati</taxon>
        <taxon>Pseudomonadota</taxon>
        <taxon>Gammaproteobacteria</taxon>
        <taxon>Steroidobacterales</taxon>
        <taxon>Steroidobacteraceae</taxon>
        <taxon>Steroidobacter</taxon>
    </lineage>
</organism>
<dbReference type="RefSeq" id="WP_380604413.1">
    <property type="nucleotide sequence ID" value="NZ_JBHSDU010000015.1"/>
</dbReference>
<dbReference type="InterPro" id="IPR029052">
    <property type="entry name" value="Metallo-depent_PP-like"/>
</dbReference>
<feature type="signal peptide" evidence="2">
    <location>
        <begin position="1"/>
        <end position="23"/>
    </location>
</feature>
<evidence type="ECO:0000256" key="1">
    <source>
        <dbReference type="SAM" id="MobiDB-lite"/>
    </source>
</evidence>
<evidence type="ECO:0000313" key="4">
    <source>
        <dbReference type="EMBL" id="MFC4313785.1"/>
    </source>
</evidence>
<keyword evidence="2" id="KW-0732">Signal</keyword>
<proteinExistence type="predicted"/>
<name>A0ABV8T3R5_9GAMM</name>
<evidence type="ECO:0000259" key="3">
    <source>
        <dbReference type="Pfam" id="PF00149"/>
    </source>
</evidence>
<sequence>MTTMKMKILAASVVAALLGGCGGGDNNVQNPASNPQAANPLPEPSGGKDEDPGSPGSEPETPDGDSGTPGSEVEPPKRHALKIGILPDTQGGGENVSIHPMEAVLAKFQEQGVNIVIPVGDLTDNGSTRELEQWTTIASKYRDRGMEFLPLMGNHEDSFAYMVEWVESMKDYIPKDAVHMNGAQYLDYYVVRDGVLIVVLKYYHLPLAFQWIKQVVAEHRDNVEHIVIASHDGLVGPKYGEVREMIIEGTKGDDRLLDQWDDIRAFFSKHDVVWVQGHEHMYQRSVIKAPLGIDATSWRASDRNYRLPQFTQIVSGNASYKGYESRFGEGELIQSVIQQKMATLSNGSRAFDANATVLSFDGPRLDMEAYFAEHTIENNEQGAKELENPQWHLFDKFSRTTDRCERIVYPNSIPAGTRPVMVLDPQYWTNTCTAKDGSQARLIAGVNNTFNRMESTNRSLSWTPGFSRAESQGDLMRLAYQFLFQYHESWTPNLNGRNRLVPNADQFEVDVPATTTDMKEHVTLSWLDGTAETVSNILLVSGTQQQTGTFSSAYGAPKDIEVDAGLPGSQPDGTAKTPVQLPASATKKWDISDAVADSYVLQFTATNTVNASKHTLARKIGGKWKPLVDEECLLDVPFGEGMLQTPPARPAGCESQPLVGYDNSYGNRWWAVFDGDVEVALVRR</sequence>
<dbReference type="SUPFAM" id="SSF56300">
    <property type="entry name" value="Metallo-dependent phosphatases"/>
    <property type="match status" value="1"/>
</dbReference>
<keyword evidence="4" id="KW-0378">Hydrolase</keyword>
<dbReference type="Gene3D" id="3.60.21.10">
    <property type="match status" value="1"/>
</dbReference>
<dbReference type="EMBL" id="JBHSDU010000015">
    <property type="protein sequence ID" value="MFC4313785.1"/>
    <property type="molecule type" value="Genomic_DNA"/>
</dbReference>
<dbReference type="CDD" id="cd00838">
    <property type="entry name" value="MPP_superfamily"/>
    <property type="match status" value="1"/>
</dbReference>
<protein>
    <submittedName>
        <fullName evidence="4">Metallophosphoesterase family protein</fullName>
        <ecNumber evidence="4">3.1.-.-</ecNumber>
    </submittedName>
</protein>
<evidence type="ECO:0000256" key="2">
    <source>
        <dbReference type="SAM" id="SignalP"/>
    </source>
</evidence>
<dbReference type="PROSITE" id="PS51257">
    <property type="entry name" value="PROKAR_LIPOPROTEIN"/>
    <property type="match status" value="1"/>
</dbReference>
<dbReference type="Pfam" id="PF00149">
    <property type="entry name" value="Metallophos"/>
    <property type="match status" value="1"/>
</dbReference>
<feature type="region of interest" description="Disordered" evidence="1">
    <location>
        <begin position="24"/>
        <end position="77"/>
    </location>
</feature>